<feature type="compositionally biased region" description="Low complexity" evidence="1">
    <location>
        <begin position="32"/>
        <end position="44"/>
    </location>
</feature>
<feature type="compositionally biased region" description="Acidic residues" evidence="1">
    <location>
        <begin position="45"/>
        <end position="55"/>
    </location>
</feature>
<dbReference type="Gene3D" id="3.20.20.80">
    <property type="entry name" value="Glycosidases"/>
    <property type="match status" value="1"/>
</dbReference>
<evidence type="ECO:0000259" key="2">
    <source>
        <dbReference type="Pfam" id="PF08924"/>
    </source>
</evidence>
<feature type="domain" description="Rv2525c-like glycoside hydrolase-like" evidence="2">
    <location>
        <begin position="88"/>
        <end position="188"/>
    </location>
</feature>
<dbReference type="EMBL" id="JBHSMC010000014">
    <property type="protein sequence ID" value="MFC5465325.1"/>
    <property type="molecule type" value="Genomic_DNA"/>
</dbReference>
<dbReference type="InterPro" id="IPR017853">
    <property type="entry name" value="GH"/>
</dbReference>
<dbReference type="InterPro" id="IPR015020">
    <property type="entry name" value="Rv2525c-like_Glyco_Hydro-like"/>
</dbReference>
<keyword evidence="4" id="KW-1185">Reference proteome</keyword>
<organism evidence="3 4">
    <name type="scientific">Lederbergia graminis</name>
    <dbReference type="NCBI Taxonomy" id="735518"/>
    <lineage>
        <taxon>Bacteria</taxon>
        <taxon>Bacillati</taxon>
        <taxon>Bacillota</taxon>
        <taxon>Bacilli</taxon>
        <taxon>Bacillales</taxon>
        <taxon>Bacillaceae</taxon>
        <taxon>Lederbergia</taxon>
    </lineage>
</organism>
<feature type="region of interest" description="Disordered" evidence="1">
    <location>
        <begin position="32"/>
        <end position="58"/>
    </location>
</feature>
<proteinExistence type="predicted"/>
<evidence type="ECO:0000256" key="1">
    <source>
        <dbReference type="SAM" id="MobiDB-lite"/>
    </source>
</evidence>
<evidence type="ECO:0000313" key="3">
    <source>
        <dbReference type="EMBL" id="MFC5465325.1"/>
    </source>
</evidence>
<protein>
    <submittedName>
        <fullName evidence="3">Glycoside hydrolase domain-containing protein</fullName>
    </submittedName>
</protein>
<dbReference type="RefSeq" id="WP_382351510.1">
    <property type="nucleotide sequence ID" value="NZ_JBHSMC010000014.1"/>
</dbReference>
<dbReference type="Pfam" id="PF08924">
    <property type="entry name" value="Rv2525c_GlyHyd-like"/>
    <property type="match status" value="1"/>
</dbReference>
<comment type="caution">
    <text evidence="3">The sequence shown here is derived from an EMBL/GenBank/DDBJ whole genome shotgun (WGS) entry which is preliminary data.</text>
</comment>
<reference evidence="4" key="1">
    <citation type="journal article" date="2019" name="Int. J. Syst. Evol. Microbiol.">
        <title>The Global Catalogue of Microorganisms (GCM) 10K type strain sequencing project: providing services to taxonomists for standard genome sequencing and annotation.</title>
        <authorList>
            <consortium name="The Broad Institute Genomics Platform"/>
            <consortium name="The Broad Institute Genome Sequencing Center for Infectious Disease"/>
            <person name="Wu L."/>
            <person name="Ma J."/>
        </authorList>
    </citation>
    <scope>NUCLEOTIDE SEQUENCE [LARGE SCALE GENOMIC DNA]</scope>
    <source>
        <strain evidence="4">CGMCC 1.12237</strain>
    </source>
</reference>
<evidence type="ECO:0000313" key="4">
    <source>
        <dbReference type="Proteomes" id="UP001596147"/>
    </source>
</evidence>
<gene>
    <name evidence="3" type="ORF">ACFPM4_11250</name>
</gene>
<dbReference type="Proteomes" id="UP001596147">
    <property type="component" value="Unassembled WGS sequence"/>
</dbReference>
<sequence>MTERPLLWVILASILLALPLLFFAFGNNNTDTPGDNGNDNNNGEEQNDSENNNDIDPDKAFWGVDSASLTTEELYACVVDNFGTPKVWGRYLGDKENVSFGLTSDEADYLHSNDVKILLIYNHFSDATGYENGMEQARNAVELAEELEVPDGKAIFADIEPDYPVDKEFIKGWFDGMKDSAYKPGIYGVFAEEQELYPIYSEAAEENEELKNETIIWTAYPQEGITTEENAPEYNPGAPEGSYLLGWQYGIDAEACNIDTNLFKGELFEYLW</sequence>
<keyword evidence="3" id="KW-0378">Hydrolase</keyword>
<dbReference type="GO" id="GO:0016787">
    <property type="term" value="F:hydrolase activity"/>
    <property type="evidence" value="ECO:0007669"/>
    <property type="project" value="UniProtKB-KW"/>
</dbReference>
<name>A0ABW0LJ27_9BACI</name>
<accession>A0ABW0LJ27</accession>
<dbReference type="SUPFAM" id="SSF51445">
    <property type="entry name" value="(Trans)glycosidases"/>
    <property type="match status" value="1"/>
</dbReference>